<dbReference type="Proteomes" id="UP000603317">
    <property type="component" value="Unassembled WGS sequence"/>
</dbReference>
<comment type="function">
    <text evidence="14">Cell wall formation.</text>
</comment>
<protein>
    <recommendedName>
        <fullName evidence="3 14">UDP-N-acetylmuramate--L-alanine ligase</fullName>
        <ecNumber evidence="3 14">6.3.2.8</ecNumber>
    </recommendedName>
    <alternativeName>
        <fullName evidence="14">UDP-N-acetylmuramoyl-L-alanine synthetase</fullName>
    </alternativeName>
</protein>
<dbReference type="InterPro" id="IPR036565">
    <property type="entry name" value="Mur-like_cat_sf"/>
</dbReference>
<evidence type="ECO:0000256" key="12">
    <source>
        <dbReference type="ARBA" id="ARBA00023316"/>
    </source>
</evidence>
<evidence type="ECO:0000256" key="5">
    <source>
        <dbReference type="ARBA" id="ARBA00022598"/>
    </source>
</evidence>
<evidence type="ECO:0000259" key="16">
    <source>
        <dbReference type="Pfam" id="PF02875"/>
    </source>
</evidence>
<evidence type="ECO:0000256" key="14">
    <source>
        <dbReference type="HAMAP-Rule" id="MF_00046"/>
    </source>
</evidence>
<keyword evidence="19" id="KW-1185">Reference proteome</keyword>
<comment type="subcellular location">
    <subcellularLocation>
        <location evidence="1 14">Cytoplasm</location>
    </subcellularLocation>
</comment>
<dbReference type="PANTHER" id="PTHR43445">
    <property type="entry name" value="UDP-N-ACETYLMURAMATE--L-ALANINE LIGASE-RELATED"/>
    <property type="match status" value="1"/>
</dbReference>
<evidence type="ECO:0000256" key="9">
    <source>
        <dbReference type="ARBA" id="ARBA00022960"/>
    </source>
</evidence>
<dbReference type="Gene3D" id="3.40.50.720">
    <property type="entry name" value="NAD(P)-binding Rossmann-like Domain"/>
    <property type="match status" value="1"/>
</dbReference>
<evidence type="ECO:0000313" key="18">
    <source>
        <dbReference type="EMBL" id="GGA08212.1"/>
    </source>
</evidence>
<dbReference type="Pfam" id="PF01225">
    <property type="entry name" value="Mur_ligase"/>
    <property type="match status" value="1"/>
</dbReference>
<dbReference type="Pfam" id="PF08245">
    <property type="entry name" value="Mur_ligase_M"/>
    <property type="match status" value="1"/>
</dbReference>
<evidence type="ECO:0000256" key="1">
    <source>
        <dbReference type="ARBA" id="ARBA00004496"/>
    </source>
</evidence>
<feature type="domain" description="Mur ligase C-terminal" evidence="16">
    <location>
        <begin position="327"/>
        <end position="466"/>
    </location>
</feature>
<keyword evidence="12 14" id="KW-0961">Cell wall biogenesis/degradation</keyword>
<dbReference type="InterPro" id="IPR013221">
    <property type="entry name" value="Mur_ligase_cen"/>
</dbReference>
<dbReference type="SUPFAM" id="SSF53244">
    <property type="entry name" value="MurD-like peptide ligases, peptide-binding domain"/>
    <property type="match status" value="1"/>
</dbReference>
<dbReference type="SUPFAM" id="SSF51984">
    <property type="entry name" value="MurCD N-terminal domain"/>
    <property type="match status" value="1"/>
</dbReference>
<dbReference type="InterPro" id="IPR005758">
    <property type="entry name" value="UDP-N-AcMur_Ala_ligase_MurC"/>
</dbReference>
<dbReference type="SUPFAM" id="SSF53623">
    <property type="entry name" value="MurD-like peptide ligases, catalytic domain"/>
    <property type="match status" value="1"/>
</dbReference>
<dbReference type="Gene3D" id="3.40.1190.10">
    <property type="entry name" value="Mur-like, catalytic domain"/>
    <property type="match status" value="1"/>
</dbReference>
<evidence type="ECO:0000256" key="3">
    <source>
        <dbReference type="ARBA" id="ARBA00012211"/>
    </source>
</evidence>
<dbReference type="PANTHER" id="PTHR43445:SF3">
    <property type="entry name" value="UDP-N-ACETYLMURAMATE--L-ALANINE LIGASE"/>
    <property type="match status" value="1"/>
</dbReference>
<dbReference type="RefSeq" id="WP_373282500.1">
    <property type="nucleotide sequence ID" value="NZ_BMID01000001.1"/>
</dbReference>
<comment type="pathway">
    <text evidence="2 14">Cell wall biogenesis; peptidoglycan biosynthesis.</text>
</comment>
<dbReference type="InterPro" id="IPR000713">
    <property type="entry name" value="Mur_ligase_N"/>
</dbReference>
<dbReference type="InterPro" id="IPR050061">
    <property type="entry name" value="MurCDEF_pg_biosynth"/>
</dbReference>
<keyword evidence="5 14" id="KW-0436">Ligase</keyword>
<accession>A0ABQ1FDJ8</accession>
<dbReference type="InterPro" id="IPR036615">
    <property type="entry name" value="Mur_ligase_C_dom_sf"/>
</dbReference>
<evidence type="ECO:0000256" key="11">
    <source>
        <dbReference type="ARBA" id="ARBA00023306"/>
    </source>
</evidence>
<dbReference type="Gene3D" id="3.90.190.20">
    <property type="entry name" value="Mur ligase, C-terminal domain"/>
    <property type="match status" value="1"/>
</dbReference>
<evidence type="ECO:0000256" key="13">
    <source>
        <dbReference type="ARBA" id="ARBA00047833"/>
    </source>
</evidence>
<evidence type="ECO:0000256" key="7">
    <source>
        <dbReference type="ARBA" id="ARBA00022741"/>
    </source>
</evidence>
<feature type="domain" description="Mur ligase N-terminal catalytic" evidence="15">
    <location>
        <begin position="17"/>
        <end position="115"/>
    </location>
</feature>
<organism evidence="18 19">
    <name type="scientific">Blastomonas marina</name>
    <dbReference type="NCBI Taxonomy" id="1867408"/>
    <lineage>
        <taxon>Bacteria</taxon>
        <taxon>Pseudomonadati</taxon>
        <taxon>Pseudomonadota</taxon>
        <taxon>Alphaproteobacteria</taxon>
        <taxon>Sphingomonadales</taxon>
        <taxon>Sphingomonadaceae</taxon>
        <taxon>Blastomonas</taxon>
    </lineage>
</organism>
<dbReference type="EMBL" id="BMID01000001">
    <property type="protein sequence ID" value="GGA08212.1"/>
    <property type="molecule type" value="Genomic_DNA"/>
</dbReference>
<evidence type="ECO:0000256" key="10">
    <source>
        <dbReference type="ARBA" id="ARBA00022984"/>
    </source>
</evidence>
<proteinExistence type="inferred from homology"/>
<evidence type="ECO:0000256" key="8">
    <source>
        <dbReference type="ARBA" id="ARBA00022840"/>
    </source>
</evidence>
<feature type="binding site" evidence="14">
    <location>
        <begin position="122"/>
        <end position="128"/>
    </location>
    <ligand>
        <name>ATP</name>
        <dbReference type="ChEBI" id="CHEBI:30616"/>
    </ligand>
</feature>
<comment type="caution">
    <text evidence="18">The sequence shown here is derived from an EMBL/GenBank/DDBJ whole genome shotgun (WGS) entry which is preliminary data.</text>
</comment>
<evidence type="ECO:0000256" key="4">
    <source>
        <dbReference type="ARBA" id="ARBA00022490"/>
    </source>
</evidence>
<evidence type="ECO:0000256" key="2">
    <source>
        <dbReference type="ARBA" id="ARBA00004752"/>
    </source>
</evidence>
<dbReference type="GO" id="GO:0016874">
    <property type="term" value="F:ligase activity"/>
    <property type="evidence" value="ECO:0007669"/>
    <property type="project" value="UniProtKB-KW"/>
</dbReference>
<keyword evidence="9 14" id="KW-0133">Cell shape</keyword>
<gene>
    <name evidence="14 18" type="primary">murC</name>
    <name evidence="18" type="ORF">GCM10010923_17980</name>
</gene>
<evidence type="ECO:0000313" key="19">
    <source>
        <dbReference type="Proteomes" id="UP000603317"/>
    </source>
</evidence>
<keyword evidence="4 14" id="KW-0963">Cytoplasm</keyword>
<keyword evidence="6 14" id="KW-0132">Cell division</keyword>
<dbReference type="NCBIfam" id="TIGR01082">
    <property type="entry name" value="murC"/>
    <property type="match status" value="1"/>
</dbReference>
<dbReference type="EC" id="6.3.2.8" evidence="3 14"/>
<evidence type="ECO:0000259" key="15">
    <source>
        <dbReference type="Pfam" id="PF01225"/>
    </source>
</evidence>
<comment type="similarity">
    <text evidence="14">Belongs to the MurCDEF family.</text>
</comment>
<keyword evidence="8 14" id="KW-0067">ATP-binding</keyword>
<dbReference type="Pfam" id="PF02875">
    <property type="entry name" value="Mur_ligase_C"/>
    <property type="match status" value="1"/>
</dbReference>
<keyword evidence="11 14" id="KW-0131">Cell cycle</keyword>
<reference evidence="19" key="1">
    <citation type="journal article" date="2019" name="Int. J. Syst. Evol. Microbiol.">
        <title>The Global Catalogue of Microorganisms (GCM) 10K type strain sequencing project: providing services to taxonomists for standard genome sequencing and annotation.</title>
        <authorList>
            <consortium name="The Broad Institute Genomics Platform"/>
            <consortium name="The Broad Institute Genome Sequencing Center for Infectious Disease"/>
            <person name="Wu L."/>
            <person name="Ma J."/>
        </authorList>
    </citation>
    <scope>NUCLEOTIDE SEQUENCE [LARGE SCALE GENOMIC DNA]</scope>
    <source>
        <strain evidence="19">CGMCC 1.15297</strain>
    </source>
</reference>
<sequence length="485" mass="51256">MSGAGNLPMGGMRDIGTIHFVGIGGIGMSGIAEVMHNLGYSVQGSDIAESARVVSLRDAGIPVAIGHSPDNLGDAAVVVTSTAVKRTNPEVAAALEKRIPVVRRAEMLAELMRLKRTVAVAGTHGKTTTTSMIAALLDAGGVDPTVINGGIINQYGSNARLGDSDWMVVEADESDGSFLRLDGTIAVVTNIDPEHLDHYGGFDAVKKAFVEFIENVPFYGAAMLCVDHPEVQNIIPMVRDRRVVTYGFSAQADVRGQNIRPTATGNRFDVVIRDRDGSERTISDIDLPMSGRHNVQNAIAAVAVAAEMGCADEYICNGFDQFGGVKRRFTKVGEVACEGGSATVIDDYGHHPVEIRAVLSAARENVAAAGEGGRVIAVCQPHRYTRLRDLMGDFQGAFNDADMVFVTPVYEAGEDPIEGVDAAALVAGLRDRGARAAEEVADEEALATRLAEEVRAGDLVVCLGAGDITRIAAGLADAIEERKDK</sequence>
<comment type="catalytic activity">
    <reaction evidence="13 14">
        <text>UDP-N-acetyl-alpha-D-muramate + L-alanine + ATP = UDP-N-acetyl-alpha-D-muramoyl-L-alanine + ADP + phosphate + H(+)</text>
        <dbReference type="Rhea" id="RHEA:23372"/>
        <dbReference type="ChEBI" id="CHEBI:15378"/>
        <dbReference type="ChEBI" id="CHEBI:30616"/>
        <dbReference type="ChEBI" id="CHEBI:43474"/>
        <dbReference type="ChEBI" id="CHEBI:57972"/>
        <dbReference type="ChEBI" id="CHEBI:70757"/>
        <dbReference type="ChEBI" id="CHEBI:83898"/>
        <dbReference type="ChEBI" id="CHEBI:456216"/>
        <dbReference type="EC" id="6.3.2.8"/>
    </reaction>
</comment>
<keyword evidence="7 14" id="KW-0547">Nucleotide-binding</keyword>
<feature type="domain" description="Mur ligase central" evidence="17">
    <location>
        <begin position="120"/>
        <end position="305"/>
    </location>
</feature>
<name>A0ABQ1FDJ8_9SPHN</name>
<dbReference type="InterPro" id="IPR004101">
    <property type="entry name" value="Mur_ligase_C"/>
</dbReference>
<evidence type="ECO:0000256" key="6">
    <source>
        <dbReference type="ARBA" id="ARBA00022618"/>
    </source>
</evidence>
<keyword evidence="10 14" id="KW-0573">Peptidoglycan synthesis</keyword>
<evidence type="ECO:0000259" key="17">
    <source>
        <dbReference type="Pfam" id="PF08245"/>
    </source>
</evidence>
<dbReference type="HAMAP" id="MF_00046">
    <property type="entry name" value="MurC"/>
    <property type="match status" value="1"/>
</dbReference>